<dbReference type="GO" id="GO:0016791">
    <property type="term" value="F:phosphatase activity"/>
    <property type="evidence" value="ECO:0007669"/>
    <property type="project" value="TreeGrafter"/>
</dbReference>
<feature type="compositionally biased region" description="Acidic residues" evidence="1">
    <location>
        <begin position="367"/>
        <end position="377"/>
    </location>
</feature>
<evidence type="ECO:0000259" key="2">
    <source>
        <dbReference type="Pfam" id="PF00149"/>
    </source>
</evidence>
<evidence type="ECO:0000256" key="1">
    <source>
        <dbReference type="SAM" id="MobiDB-lite"/>
    </source>
</evidence>
<evidence type="ECO:0000313" key="3">
    <source>
        <dbReference type="EMBL" id="KAK4246666.1"/>
    </source>
</evidence>
<feature type="compositionally biased region" description="Basic residues" evidence="1">
    <location>
        <begin position="341"/>
        <end position="352"/>
    </location>
</feature>
<dbReference type="InterPro" id="IPR050126">
    <property type="entry name" value="Ap4A_hydrolase"/>
</dbReference>
<dbReference type="PANTHER" id="PTHR42850:SF4">
    <property type="entry name" value="ZINC-DEPENDENT ENDOPOLYPHOSPHATASE"/>
    <property type="match status" value="1"/>
</dbReference>
<dbReference type="InterPro" id="IPR029052">
    <property type="entry name" value="Metallo-depent_PP-like"/>
</dbReference>
<dbReference type="AlphaFoldDB" id="A0AAN7CRF4"/>
<feature type="region of interest" description="Disordered" evidence="1">
    <location>
        <begin position="430"/>
        <end position="479"/>
    </location>
</feature>
<dbReference type="Gene3D" id="3.60.21.10">
    <property type="match status" value="1"/>
</dbReference>
<feature type="compositionally biased region" description="Basic and acidic residues" evidence="1">
    <location>
        <begin position="460"/>
        <end position="479"/>
    </location>
</feature>
<dbReference type="Pfam" id="PF00149">
    <property type="entry name" value="Metallophos"/>
    <property type="match status" value="1"/>
</dbReference>
<protein>
    <submittedName>
        <fullName evidence="3">Metallo-dependent phosphatase-like protein</fullName>
    </submittedName>
</protein>
<dbReference type="PANTHER" id="PTHR42850">
    <property type="entry name" value="METALLOPHOSPHOESTERASE"/>
    <property type="match status" value="1"/>
</dbReference>
<name>A0AAN7CRF4_9PEZI</name>
<reference evidence="3" key="1">
    <citation type="journal article" date="2023" name="Mol. Phylogenet. Evol.">
        <title>Genome-scale phylogeny and comparative genomics of the fungal order Sordariales.</title>
        <authorList>
            <person name="Hensen N."/>
            <person name="Bonometti L."/>
            <person name="Westerberg I."/>
            <person name="Brannstrom I.O."/>
            <person name="Guillou S."/>
            <person name="Cros-Aarteil S."/>
            <person name="Calhoun S."/>
            <person name="Haridas S."/>
            <person name="Kuo A."/>
            <person name="Mondo S."/>
            <person name="Pangilinan J."/>
            <person name="Riley R."/>
            <person name="LaButti K."/>
            <person name="Andreopoulos B."/>
            <person name="Lipzen A."/>
            <person name="Chen C."/>
            <person name="Yan M."/>
            <person name="Daum C."/>
            <person name="Ng V."/>
            <person name="Clum A."/>
            <person name="Steindorff A."/>
            <person name="Ohm R.A."/>
            <person name="Martin F."/>
            <person name="Silar P."/>
            <person name="Natvig D.O."/>
            <person name="Lalanne C."/>
            <person name="Gautier V."/>
            <person name="Ament-Velasquez S.L."/>
            <person name="Kruys A."/>
            <person name="Hutchinson M.I."/>
            <person name="Powell A.J."/>
            <person name="Barry K."/>
            <person name="Miller A.N."/>
            <person name="Grigoriev I.V."/>
            <person name="Debuchy R."/>
            <person name="Gladieux P."/>
            <person name="Hiltunen Thoren M."/>
            <person name="Johannesson H."/>
        </authorList>
    </citation>
    <scope>NUCLEOTIDE SEQUENCE</scope>
    <source>
        <strain evidence="3">CBS 359.72</strain>
    </source>
</reference>
<dbReference type="Proteomes" id="UP001303647">
    <property type="component" value="Unassembled WGS sequence"/>
</dbReference>
<dbReference type="GO" id="GO:0006798">
    <property type="term" value="P:polyphosphate catabolic process"/>
    <property type="evidence" value="ECO:0007669"/>
    <property type="project" value="TreeGrafter"/>
</dbReference>
<comment type="caution">
    <text evidence="3">The sequence shown here is derived from an EMBL/GenBank/DDBJ whole genome shotgun (WGS) entry which is preliminary data.</text>
</comment>
<accession>A0AAN7CRF4</accession>
<reference evidence="3" key="2">
    <citation type="submission" date="2023-05" db="EMBL/GenBank/DDBJ databases">
        <authorList>
            <consortium name="Lawrence Berkeley National Laboratory"/>
            <person name="Steindorff A."/>
            <person name="Hensen N."/>
            <person name="Bonometti L."/>
            <person name="Westerberg I."/>
            <person name="Brannstrom I.O."/>
            <person name="Guillou S."/>
            <person name="Cros-Aarteil S."/>
            <person name="Calhoun S."/>
            <person name="Haridas S."/>
            <person name="Kuo A."/>
            <person name="Mondo S."/>
            <person name="Pangilinan J."/>
            <person name="Riley R."/>
            <person name="Labutti K."/>
            <person name="Andreopoulos B."/>
            <person name="Lipzen A."/>
            <person name="Chen C."/>
            <person name="Yanf M."/>
            <person name="Daum C."/>
            <person name="Ng V."/>
            <person name="Clum A."/>
            <person name="Ohm R."/>
            <person name="Martin F."/>
            <person name="Silar P."/>
            <person name="Natvig D."/>
            <person name="Lalanne C."/>
            <person name="Gautier V."/>
            <person name="Ament-Velasquez S.L."/>
            <person name="Kruys A."/>
            <person name="Hutchinson M.I."/>
            <person name="Powell A.J."/>
            <person name="Barry K."/>
            <person name="Miller A.N."/>
            <person name="Grigoriev I.V."/>
            <person name="Debuchy R."/>
            <person name="Gladieux P."/>
            <person name="Thoren M.H."/>
            <person name="Johannesson H."/>
        </authorList>
    </citation>
    <scope>NUCLEOTIDE SEQUENCE</scope>
    <source>
        <strain evidence="3">CBS 359.72</strain>
    </source>
</reference>
<dbReference type="InterPro" id="IPR004843">
    <property type="entry name" value="Calcineurin-like_PHP"/>
</dbReference>
<organism evidence="3 4">
    <name type="scientific">Corynascus novoguineensis</name>
    <dbReference type="NCBI Taxonomy" id="1126955"/>
    <lineage>
        <taxon>Eukaryota</taxon>
        <taxon>Fungi</taxon>
        <taxon>Dikarya</taxon>
        <taxon>Ascomycota</taxon>
        <taxon>Pezizomycotina</taxon>
        <taxon>Sordariomycetes</taxon>
        <taxon>Sordariomycetidae</taxon>
        <taxon>Sordariales</taxon>
        <taxon>Chaetomiaceae</taxon>
        <taxon>Corynascus</taxon>
    </lineage>
</organism>
<dbReference type="GO" id="GO:0000298">
    <property type="term" value="F:endopolyphosphatase activity"/>
    <property type="evidence" value="ECO:0007669"/>
    <property type="project" value="TreeGrafter"/>
</dbReference>
<evidence type="ECO:0000313" key="4">
    <source>
        <dbReference type="Proteomes" id="UP001303647"/>
    </source>
</evidence>
<sequence length="526" mass="57981">MAPQMSVQALPGHRRMPSRLLVLLTGGLALLTFCFFTSHLPVLRHFTSARLEGNSWMTSPGQSAAPPYQHHHQDPSPAQVLLDLIEREKAKLLEQLPMEYGANKHPSFKDDPLLLIGDLPPEHIPTYTPPSPLRNSGKGEDVRTHGKRLVIVGDVHGHLVALETLLRKIDFDHRRGDHLVLAGDMITKGPDSKGVVQLAMDIGASAVRGNQDDKVLAAAREMHRFSAVDDDESRVGAEVDDGGDDEEGVVEEKRAAEGEAKTTTMRKSHAHQVARSLTRSQLAWIRSHPLILRIGHMPDATAAPWNASMLLVIHGGLVPGVPLENQDPWAVMNMRSLLYPRKGKGKKKKGGNKHVQQSEQEPRPESTSDETETDIEEANVAVVVPIDRHKGEPWSHAWNRYQNTLPPTAPRTVAIYGHDAKVGLQVNPIVDISPNSHSSSSSKKKKNKHKNKAKMEEDEDSKHHGRDAEEDKSEVDEANKREKGLRYAFGLDSGCGNMKQLTALVLEAGADGIQHRIEQVDCAKLV</sequence>
<feature type="compositionally biased region" description="Basic residues" evidence="1">
    <location>
        <begin position="442"/>
        <end position="452"/>
    </location>
</feature>
<proteinExistence type="predicted"/>
<feature type="region of interest" description="Disordered" evidence="1">
    <location>
        <begin position="340"/>
        <end position="380"/>
    </location>
</feature>
<dbReference type="EMBL" id="MU857669">
    <property type="protein sequence ID" value="KAK4246666.1"/>
    <property type="molecule type" value="Genomic_DNA"/>
</dbReference>
<keyword evidence="4" id="KW-1185">Reference proteome</keyword>
<feature type="region of interest" description="Disordered" evidence="1">
    <location>
        <begin position="57"/>
        <end position="76"/>
    </location>
</feature>
<dbReference type="GO" id="GO:0005737">
    <property type="term" value="C:cytoplasm"/>
    <property type="evidence" value="ECO:0007669"/>
    <property type="project" value="TreeGrafter"/>
</dbReference>
<gene>
    <name evidence="3" type="ORF">C7999DRAFT_15236</name>
</gene>
<dbReference type="SUPFAM" id="SSF56300">
    <property type="entry name" value="Metallo-dependent phosphatases"/>
    <property type="match status" value="1"/>
</dbReference>
<feature type="domain" description="Calcineurin-like phosphoesterase" evidence="2">
    <location>
        <begin position="148"/>
        <end position="232"/>
    </location>
</feature>